<dbReference type="EMBL" id="LAZR01000272">
    <property type="protein sequence ID" value="KKN77899.1"/>
    <property type="molecule type" value="Genomic_DNA"/>
</dbReference>
<proteinExistence type="predicted"/>
<organism evidence="1">
    <name type="scientific">marine sediment metagenome</name>
    <dbReference type="NCBI Taxonomy" id="412755"/>
    <lineage>
        <taxon>unclassified sequences</taxon>
        <taxon>metagenomes</taxon>
        <taxon>ecological metagenomes</taxon>
    </lineage>
</organism>
<dbReference type="AlphaFoldDB" id="A0A0F9TF77"/>
<evidence type="ECO:0000313" key="1">
    <source>
        <dbReference type="EMBL" id="KKN77899.1"/>
    </source>
</evidence>
<protein>
    <submittedName>
        <fullName evidence="1">Uncharacterized protein</fullName>
    </submittedName>
</protein>
<sequence length="156" mass="16572">MPARRSNMAYHIAEQVADGDGVKAGRVFEREIEISSAEIKLLVSAPKELVPAPGPGKVIEFVSAVLFLDYNSTTYDTNTSLTVQTITGNTALSGAVTATNFLHKTADAYTVMQVLSTVAGVVTDVNDGIELVAIGIPATGNSPMKIKVSYRVHDFN</sequence>
<accession>A0A0F9TF77</accession>
<reference evidence="1" key="1">
    <citation type="journal article" date="2015" name="Nature">
        <title>Complex archaea that bridge the gap between prokaryotes and eukaryotes.</title>
        <authorList>
            <person name="Spang A."/>
            <person name="Saw J.H."/>
            <person name="Jorgensen S.L."/>
            <person name="Zaremba-Niedzwiedzka K."/>
            <person name="Martijn J."/>
            <person name="Lind A.E."/>
            <person name="van Eijk R."/>
            <person name="Schleper C."/>
            <person name="Guy L."/>
            <person name="Ettema T.J."/>
        </authorList>
    </citation>
    <scope>NUCLEOTIDE SEQUENCE</scope>
</reference>
<comment type="caution">
    <text evidence="1">The sequence shown here is derived from an EMBL/GenBank/DDBJ whole genome shotgun (WGS) entry which is preliminary data.</text>
</comment>
<name>A0A0F9TF77_9ZZZZ</name>
<gene>
    <name evidence="1" type="ORF">LCGC14_0356360</name>
</gene>